<feature type="domain" description="Response regulatory" evidence="7">
    <location>
        <begin position="4"/>
        <end position="126"/>
    </location>
</feature>
<dbReference type="InterPro" id="IPR039420">
    <property type="entry name" value="WalR-like"/>
</dbReference>
<dbReference type="Pfam" id="PF00196">
    <property type="entry name" value="GerE"/>
    <property type="match status" value="1"/>
</dbReference>
<evidence type="ECO:0000256" key="3">
    <source>
        <dbReference type="ARBA" id="ARBA00023125"/>
    </source>
</evidence>
<dbReference type="SMART" id="SM00448">
    <property type="entry name" value="REC"/>
    <property type="match status" value="1"/>
</dbReference>
<dbReference type="Gene3D" id="3.40.50.2300">
    <property type="match status" value="1"/>
</dbReference>
<reference evidence="9" key="1">
    <citation type="journal article" date="2019" name="Int. J. Syst. Evol. Microbiol.">
        <title>The Global Catalogue of Microorganisms (GCM) 10K type strain sequencing project: providing services to taxonomists for standard genome sequencing and annotation.</title>
        <authorList>
            <consortium name="The Broad Institute Genomics Platform"/>
            <consortium name="The Broad Institute Genome Sequencing Center for Infectious Disease"/>
            <person name="Wu L."/>
            <person name="Ma J."/>
        </authorList>
    </citation>
    <scope>NUCLEOTIDE SEQUENCE [LARGE SCALE GENOMIC DNA]</scope>
    <source>
        <strain evidence="9">CCM 7526</strain>
    </source>
</reference>
<evidence type="ECO:0000313" key="8">
    <source>
        <dbReference type="EMBL" id="MFD1364191.1"/>
    </source>
</evidence>
<dbReference type="InterPro" id="IPR016032">
    <property type="entry name" value="Sig_transdc_resp-reg_C-effctor"/>
</dbReference>
<dbReference type="PANTHER" id="PTHR43214:SF24">
    <property type="entry name" value="TRANSCRIPTIONAL REGULATORY PROTEIN NARL-RELATED"/>
    <property type="match status" value="1"/>
</dbReference>
<dbReference type="EMBL" id="JBHTMK010000004">
    <property type="protein sequence ID" value="MFD1364191.1"/>
    <property type="molecule type" value="Genomic_DNA"/>
</dbReference>
<evidence type="ECO:0000256" key="1">
    <source>
        <dbReference type="ARBA" id="ARBA00022553"/>
    </source>
</evidence>
<feature type="modified residue" description="4-aspartylphosphate" evidence="5">
    <location>
        <position position="55"/>
    </location>
</feature>
<dbReference type="InterPro" id="IPR001789">
    <property type="entry name" value="Sig_transdc_resp-reg_receiver"/>
</dbReference>
<dbReference type="PROSITE" id="PS00622">
    <property type="entry name" value="HTH_LUXR_1"/>
    <property type="match status" value="1"/>
</dbReference>
<dbReference type="InterPro" id="IPR000792">
    <property type="entry name" value="Tscrpt_reg_LuxR_C"/>
</dbReference>
<dbReference type="SUPFAM" id="SSF52172">
    <property type="entry name" value="CheY-like"/>
    <property type="match status" value="1"/>
</dbReference>
<organism evidence="8 9">
    <name type="scientific">Actinoplanes sichuanensis</name>
    <dbReference type="NCBI Taxonomy" id="512349"/>
    <lineage>
        <taxon>Bacteria</taxon>
        <taxon>Bacillati</taxon>
        <taxon>Actinomycetota</taxon>
        <taxon>Actinomycetes</taxon>
        <taxon>Micromonosporales</taxon>
        <taxon>Micromonosporaceae</taxon>
        <taxon>Actinoplanes</taxon>
    </lineage>
</organism>
<protein>
    <submittedName>
        <fullName evidence="8">Response regulator</fullName>
    </submittedName>
</protein>
<evidence type="ECO:0000256" key="2">
    <source>
        <dbReference type="ARBA" id="ARBA00023015"/>
    </source>
</evidence>
<evidence type="ECO:0000256" key="5">
    <source>
        <dbReference type="PROSITE-ProRule" id="PRU00169"/>
    </source>
</evidence>
<dbReference type="InterPro" id="IPR011006">
    <property type="entry name" value="CheY-like_superfamily"/>
</dbReference>
<evidence type="ECO:0000256" key="4">
    <source>
        <dbReference type="ARBA" id="ARBA00023163"/>
    </source>
</evidence>
<dbReference type="RefSeq" id="WP_317793893.1">
    <property type="nucleotide sequence ID" value="NZ_AP028461.1"/>
</dbReference>
<dbReference type="PROSITE" id="PS50043">
    <property type="entry name" value="HTH_LUXR_2"/>
    <property type="match status" value="1"/>
</dbReference>
<dbReference type="Proteomes" id="UP001597183">
    <property type="component" value="Unassembled WGS sequence"/>
</dbReference>
<dbReference type="CDD" id="cd06170">
    <property type="entry name" value="LuxR_C_like"/>
    <property type="match status" value="1"/>
</dbReference>
<comment type="caution">
    <text evidence="8">The sequence shown here is derived from an EMBL/GenBank/DDBJ whole genome shotgun (WGS) entry which is preliminary data.</text>
</comment>
<dbReference type="PROSITE" id="PS50110">
    <property type="entry name" value="RESPONSE_REGULATORY"/>
    <property type="match status" value="1"/>
</dbReference>
<name>A0ABW4A127_9ACTN</name>
<keyword evidence="2" id="KW-0805">Transcription regulation</keyword>
<proteinExistence type="predicted"/>
<keyword evidence="3" id="KW-0238">DNA-binding</keyword>
<keyword evidence="1 5" id="KW-0597">Phosphoprotein</keyword>
<dbReference type="CDD" id="cd17535">
    <property type="entry name" value="REC_NarL-like"/>
    <property type="match status" value="1"/>
</dbReference>
<accession>A0ABW4A127</accession>
<gene>
    <name evidence="8" type="ORF">ACFQ5G_02415</name>
</gene>
<evidence type="ECO:0000313" key="9">
    <source>
        <dbReference type="Proteomes" id="UP001597183"/>
    </source>
</evidence>
<dbReference type="SMART" id="SM00421">
    <property type="entry name" value="HTH_LUXR"/>
    <property type="match status" value="1"/>
</dbReference>
<evidence type="ECO:0000259" key="6">
    <source>
        <dbReference type="PROSITE" id="PS50043"/>
    </source>
</evidence>
<dbReference type="PANTHER" id="PTHR43214">
    <property type="entry name" value="TWO-COMPONENT RESPONSE REGULATOR"/>
    <property type="match status" value="1"/>
</dbReference>
<keyword evidence="4" id="KW-0804">Transcription</keyword>
<evidence type="ECO:0000259" key="7">
    <source>
        <dbReference type="PROSITE" id="PS50110"/>
    </source>
</evidence>
<dbReference type="InterPro" id="IPR058245">
    <property type="entry name" value="NreC/VraR/RcsB-like_REC"/>
</dbReference>
<keyword evidence="9" id="KW-1185">Reference proteome</keyword>
<feature type="domain" description="HTH luxR-type" evidence="6">
    <location>
        <begin position="154"/>
        <end position="219"/>
    </location>
</feature>
<sequence length="225" mass="24154">MSIRVVLADDQPMIRAGIAMLLSVESDIEVVGQAGDGLEAVRLAGELHPDIVVMDMRMPNLDGIEATRRLTADDFPVEHGQTVKVLVLTTLSEDTKVHAALRAGASGYLPKDGAPTDLTNAIREVHAGNAYLHPSVTRGVIAGLTDRKEPVLSTPGVLDRLTPREREILQLMALGLPNREIAAQLCLSEATVKTHVSRVIMKLEVEDRTQAVVLAYRSGLADAGT</sequence>
<dbReference type="Pfam" id="PF00072">
    <property type="entry name" value="Response_reg"/>
    <property type="match status" value="1"/>
</dbReference>
<dbReference type="PRINTS" id="PR00038">
    <property type="entry name" value="HTHLUXR"/>
</dbReference>
<dbReference type="SUPFAM" id="SSF46894">
    <property type="entry name" value="C-terminal effector domain of the bipartite response regulators"/>
    <property type="match status" value="1"/>
</dbReference>